<reference evidence="2 3" key="1">
    <citation type="submission" date="2020-02" db="EMBL/GenBank/DDBJ databases">
        <title>Whole-genome analyses of novel actinobacteria.</title>
        <authorList>
            <person name="Sahin N."/>
            <person name="Tokatli A."/>
        </authorList>
    </citation>
    <scope>NUCLEOTIDE SEQUENCE [LARGE SCALE GENOMIC DNA]</scope>
    <source>
        <strain evidence="2 3">YC419</strain>
    </source>
</reference>
<keyword evidence="3" id="KW-1185">Reference proteome</keyword>
<sequence>MTDGRGLSFELPPVAPTSQDTTGIPGSTEKEDKLGTAVSLTDLSGRGSRDHLLLGTEGEDTGNGTLLYLPASSSGPPCPGRRTTASLGRVRRRGRARARY</sequence>
<accession>A0ABX0DYG2</accession>
<evidence type="ECO:0000313" key="3">
    <source>
        <dbReference type="Proteomes" id="UP001518140"/>
    </source>
</evidence>
<comment type="caution">
    <text evidence="2">The sequence shown here is derived from an EMBL/GenBank/DDBJ whole genome shotgun (WGS) entry which is preliminary data.</text>
</comment>
<proteinExistence type="predicted"/>
<gene>
    <name evidence="2" type="ORF">G6048_34230</name>
</gene>
<dbReference type="Proteomes" id="UP001518140">
    <property type="component" value="Unassembled WGS sequence"/>
</dbReference>
<feature type="region of interest" description="Disordered" evidence="1">
    <location>
        <begin position="1"/>
        <end position="100"/>
    </location>
</feature>
<protein>
    <submittedName>
        <fullName evidence="2">Uncharacterized protein</fullName>
    </submittedName>
</protein>
<name>A0ABX0DYG2_9ACTN</name>
<dbReference type="RefSeq" id="WP_165343484.1">
    <property type="nucleotide sequence ID" value="NZ_JAAKZX010000153.1"/>
</dbReference>
<dbReference type="EMBL" id="JAAKZX010000153">
    <property type="protein sequence ID" value="NGO46956.1"/>
    <property type="molecule type" value="Genomic_DNA"/>
</dbReference>
<evidence type="ECO:0000256" key="1">
    <source>
        <dbReference type="SAM" id="MobiDB-lite"/>
    </source>
</evidence>
<feature type="compositionally biased region" description="Polar residues" evidence="1">
    <location>
        <begin position="16"/>
        <end position="25"/>
    </location>
</feature>
<feature type="compositionally biased region" description="Basic residues" evidence="1">
    <location>
        <begin position="89"/>
        <end position="100"/>
    </location>
</feature>
<evidence type="ECO:0000313" key="2">
    <source>
        <dbReference type="EMBL" id="NGO46956.1"/>
    </source>
</evidence>
<organism evidence="2 3">
    <name type="scientific">Streptomyces ureilyticus</name>
    <dbReference type="NCBI Taxonomy" id="1775131"/>
    <lineage>
        <taxon>Bacteria</taxon>
        <taxon>Bacillati</taxon>
        <taxon>Actinomycetota</taxon>
        <taxon>Actinomycetes</taxon>
        <taxon>Kitasatosporales</taxon>
        <taxon>Streptomycetaceae</taxon>
        <taxon>Streptomyces</taxon>
    </lineage>
</organism>